<evidence type="ECO:0000256" key="6">
    <source>
        <dbReference type="HAMAP-Rule" id="MF_00318"/>
    </source>
</evidence>
<dbReference type="InterPro" id="IPR020810">
    <property type="entry name" value="Enolase_C"/>
</dbReference>
<feature type="active site" description="Proton acceptor" evidence="6 7">
    <location>
        <position position="325"/>
    </location>
</feature>
<dbReference type="GeneID" id="8828265"/>
<evidence type="ECO:0000256" key="3">
    <source>
        <dbReference type="ARBA" id="ARBA00022842"/>
    </source>
</evidence>
<keyword evidence="6" id="KW-0964">Secreted</keyword>
<protein>
    <recommendedName>
        <fullName evidence="6">Enolase</fullName>
        <ecNumber evidence="6">4.2.1.11</ecNumber>
    </recommendedName>
    <alternativeName>
        <fullName evidence="6">2-phospho-D-glycerate hydro-lyase</fullName>
    </alternativeName>
    <alternativeName>
        <fullName evidence="6">2-phosphoglycerate dehydratase</fullName>
    </alternativeName>
</protein>
<dbReference type="GO" id="GO:0000015">
    <property type="term" value="C:phosphopyruvate hydratase complex"/>
    <property type="evidence" value="ECO:0007669"/>
    <property type="project" value="InterPro"/>
</dbReference>
<dbReference type="PANTHER" id="PTHR11902:SF1">
    <property type="entry name" value="ENOLASE"/>
    <property type="match status" value="1"/>
</dbReference>
<dbReference type="InterPro" id="IPR029017">
    <property type="entry name" value="Enolase-like_N"/>
</dbReference>
<organism evidence="12 13">
    <name type="scientific">Aciduliprofundum boonei (strain DSM 19572 / T469)</name>
    <dbReference type="NCBI Taxonomy" id="439481"/>
    <lineage>
        <taxon>Archaea</taxon>
        <taxon>Methanobacteriati</taxon>
        <taxon>Thermoplasmatota</taxon>
        <taxon>DHVE2 group</taxon>
        <taxon>Candidatus Aciduliprofundum</taxon>
    </lineage>
</organism>
<dbReference type="HAMAP" id="MF_00318">
    <property type="entry name" value="Enolase"/>
    <property type="match status" value="1"/>
</dbReference>
<feature type="binding site" evidence="8">
    <location>
        <position position="154"/>
    </location>
    <ligand>
        <name>substrate</name>
    </ligand>
</feature>
<dbReference type="Gene3D" id="3.30.390.10">
    <property type="entry name" value="Enolase-like, N-terminal domain"/>
    <property type="match status" value="1"/>
</dbReference>
<dbReference type="CDD" id="cd03313">
    <property type="entry name" value="enolase"/>
    <property type="match status" value="1"/>
</dbReference>
<feature type="binding site" evidence="6">
    <location>
        <position position="325"/>
    </location>
    <ligand>
        <name>(2R)-2-phosphoglycerate</name>
        <dbReference type="ChEBI" id="CHEBI:58289"/>
    </ligand>
</feature>
<comment type="function">
    <text evidence="6">Catalyzes the reversible conversion of 2-phosphoglycerate (2-PG) into phosphoenolpyruvate (PEP). It is essential for the degradation of carbohydrates via glycolysis.</text>
</comment>
<evidence type="ECO:0000313" key="12">
    <source>
        <dbReference type="EMBL" id="ADD09111.1"/>
    </source>
</evidence>
<dbReference type="SUPFAM" id="SSF54826">
    <property type="entry name" value="Enolase N-terminal domain-like"/>
    <property type="match status" value="1"/>
</dbReference>
<dbReference type="GO" id="GO:0009986">
    <property type="term" value="C:cell surface"/>
    <property type="evidence" value="ECO:0007669"/>
    <property type="project" value="UniProtKB-SubCell"/>
</dbReference>
<comment type="cofactor">
    <cofactor evidence="9">
        <name>Mg(2+)</name>
        <dbReference type="ChEBI" id="CHEBI:18420"/>
    </cofactor>
    <text evidence="9">Mg(2+) is required for catalysis and for stabilizing the dimer.</text>
</comment>
<comment type="similarity">
    <text evidence="2 6">Belongs to the enolase family.</text>
</comment>
<dbReference type="PROSITE" id="PS00164">
    <property type="entry name" value="ENOLASE"/>
    <property type="match status" value="1"/>
</dbReference>
<dbReference type="Pfam" id="PF03952">
    <property type="entry name" value="Enolase_N"/>
    <property type="match status" value="1"/>
</dbReference>
<keyword evidence="5 6" id="KW-0456">Lyase</keyword>
<feature type="binding site" evidence="6">
    <location>
        <position position="153"/>
    </location>
    <ligand>
        <name>(2R)-2-phosphoglycerate</name>
        <dbReference type="ChEBI" id="CHEBI:58289"/>
    </ligand>
</feature>
<comment type="subcellular location">
    <subcellularLocation>
        <location evidence="6">Cytoplasm</location>
    </subcellularLocation>
    <subcellularLocation>
        <location evidence="6">Secreted</location>
    </subcellularLocation>
    <subcellularLocation>
        <location evidence="6">Cell surface</location>
    </subcellularLocation>
    <text evidence="6">Fractions of enolase are present in both the cytoplasm and on the cell surface.</text>
</comment>
<dbReference type="SFLD" id="SFLDS00001">
    <property type="entry name" value="Enolase"/>
    <property type="match status" value="1"/>
</dbReference>
<dbReference type="EMBL" id="CP001941">
    <property type="protein sequence ID" value="ADD09111.1"/>
    <property type="molecule type" value="Genomic_DNA"/>
</dbReference>
<feature type="binding site" evidence="6">
    <location>
        <position position="376"/>
    </location>
    <ligand>
        <name>(2R)-2-phosphoglycerate</name>
        <dbReference type="ChEBI" id="CHEBI:58289"/>
    </ligand>
</feature>
<dbReference type="eggNOG" id="arCOG01169">
    <property type="taxonomic scope" value="Archaea"/>
</dbReference>
<proteinExistence type="inferred from homology"/>
<dbReference type="InterPro" id="IPR036849">
    <property type="entry name" value="Enolase-like_C_sf"/>
</dbReference>
<feature type="domain" description="Enolase C-terminal TIM barrel" evidence="10">
    <location>
        <begin position="129"/>
        <end position="400"/>
    </location>
</feature>
<dbReference type="AlphaFoldDB" id="B5ICN2"/>
<evidence type="ECO:0000256" key="5">
    <source>
        <dbReference type="ARBA" id="ARBA00023239"/>
    </source>
</evidence>
<dbReference type="Proteomes" id="UP000001400">
    <property type="component" value="Chromosome"/>
</dbReference>
<dbReference type="InterPro" id="IPR020809">
    <property type="entry name" value="Enolase_CS"/>
</dbReference>
<gene>
    <name evidence="6" type="primary">eno</name>
    <name evidence="12" type="ordered locus">Aboo_1303</name>
</gene>
<dbReference type="InterPro" id="IPR020811">
    <property type="entry name" value="Enolase_N"/>
</dbReference>
<dbReference type="SMART" id="SM01193">
    <property type="entry name" value="Enolase_N"/>
    <property type="match status" value="1"/>
</dbReference>
<dbReference type="EC" id="4.2.1.11" evidence="6"/>
<evidence type="ECO:0000256" key="9">
    <source>
        <dbReference type="PIRSR" id="PIRSR001400-3"/>
    </source>
</evidence>
<keyword evidence="3 6" id="KW-0460">Magnesium</keyword>
<feature type="binding site" evidence="6 9">
    <location>
        <position position="273"/>
    </location>
    <ligand>
        <name>Mg(2+)</name>
        <dbReference type="ChEBI" id="CHEBI:18420"/>
    </ligand>
</feature>
<name>B5ICN2_ACIB4</name>
<feature type="binding site" evidence="8">
    <location>
        <position position="145"/>
    </location>
    <ligand>
        <name>substrate</name>
    </ligand>
</feature>
<keyword evidence="4 6" id="KW-0324">Glycolysis</keyword>
<keyword evidence="6 9" id="KW-0479">Metal-binding</keyword>
<keyword evidence="6" id="KW-0963">Cytoplasm</keyword>
<dbReference type="KEGG" id="abi:Aboo_1303"/>
<feature type="binding site" evidence="6 9">
    <location>
        <position position="300"/>
    </location>
    <ligand>
        <name>Mg(2+)</name>
        <dbReference type="ChEBI" id="CHEBI:18420"/>
    </ligand>
</feature>
<dbReference type="InterPro" id="IPR000941">
    <property type="entry name" value="Enolase"/>
</dbReference>
<dbReference type="HOGENOM" id="CLU_031223_0_1_2"/>
<dbReference type="PANTHER" id="PTHR11902">
    <property type="entry name" value="ENOLASE"/>
    <property type="match status" value="1"/>
</dbReference>
<feature type="binding site" evidence="8">
    <location>
        <begin position="352"/>
        <end position="355"/>
    </location>
    <ligand>
        <name>substrate</name>
    </ligand>
</feature>
<dbReference type="GO" id="GO:0000287">
    <property type="term" value="F:magnesium ion binding"/>
    <property type="evidence" value="ECO:0007669"/>
    <property type="project" value="UniProtKB-UniRule"/>
</dbReference>
<feature type="binding site" evidence="6 9">
    <location>
        <position position="232"/>
    </location>
    <ligand>
        <name>Mg(2+)</name>
        <dbReference type="ChEBI" id="CHEBI:18420"/>
    </ligand>
</feature>
<dbReference type="GO" id="GO:0006096">
    <property type="term" value="P:glycolytic process"/>
    <property type="evidence" value="ECO:0007669"/>
    <property type="project" value="UniProtKB-UniRule"/>
</dbReference>
<evidence type="ECO:0000259" key="11">
    <source>
        <dbReference type="SMART" id="SM01193"/>
    </source>
</evidence>
<evidence type="ECO:0000256" key="8">
    <source>
        <dbReference type="PIRSR" id="PIRSR001400-2"/>
    </source>
</evidence>
<dbReference type="RefSeq" id="WP_008083912.1">
    <property type="nucleotide sequence ID" value="NC_013926.1"/>
</dbReference>
<dbReference type="UniPathway" id="UPA00109">
    <property type="reaction ID" value="UER00187"/>
</dbReference>
<dbReference type="SUPFAM" id="SSF51604">
    <property type="entry name" value="Enolase C-terminal domain-like"/>
    <property type="match status" value="1"/>
</dbReference>
<dbReference type="OrthoDB" id="8680at2157"/>
<dbReference type="SMART" id="SM01192">
    <property type="entry name" value="Enolase_C"/>
    <property type="match status" value="1"/>
</dbReference>
<feature type="binding site" evidence="6">
    <location>
        <position position="354"/>
    </location>
    <ligand>
        <name>(2R)-2-phosphoglycerate</name>
        <dbReference type="ChEBI" id="CHEBI:58289"/>
    </ligand>
</feature>
<feature type="domain" description="Enolase N-terminal" evidence="11">
    <location>
        <begin position="4"/>
        <end position="124"/>
    </location>
</feature>
<feature type="binding site" evidence="6">
    <location>
        <position position="355"/>
    </location>
    <ligand>
        <name>(2R)-2-phosphoglycerate</name>
        <dbReference type="ChEBI" id="CHEBI:58289"/>
    </ligand>
</feature>
<dbReference type="GO" id="GO:0005576">
    <property type="term" value="C:extracellular region"/>
    <property type="evidence" value="ECO:0007669"/>
    <property type="project" value="UniProtKB-SubCell"/>
</dbReference>
<sequence>MTLIEDIVLRKILDSRGNPTVEVEVYTLNGYGRAAAPAGKSTGKHEVKAYPVGGIDKGIEYFKERMDNFIGMDSTQQEDIDAMLHEIDGTDDFSMLGGNIAIAISLAVAKAAANSMGLPFYQYLGGAFANRIPKPVGNVLGGGKHAVGGTTIQEMLSMALSDSAKDNVFANALVHKKVGEKLRERFPNISIGLGDEKAWIAPMDDIEAIEVVVDAVREVGEEYGIEIKPALDFAASSFYKDGKYHYKNKILTPEEQIDFVEDIVKNYGIYLVEDPLDEEDFDGFAELTRRIGHIAYVVGDDIFVTNVERIKIGVDKGAANTVLIKPNQIGTLTDTIRAIRFSKDNGYATMISHRSGETCDTSIVHIGVAFGVEFIKTGAIGGERIAKLNEMIRIEEELKGE</sequence>
<dbReference type="Pfam" id="PF00113">
    <property type="entry name" value="Enolase_C"/>
    <property type="match status" value="1"/>
</dbReference>
<evidence type="ECO:0000256" key="1">
    <source>
        <dbReference type="ARBA" id="ARBA00005031"/>
    </source>
</evidence>
<dbReference type="PIRSF" id="PIRSF001400">
    <property type="entry name" value="Enolase"/>
    <property type="match status" value="1"/>
</dbReference>
<evidence type="ECO:0000259" key="10">
    <source>
        <dbReference type="SMART" id="SM01192"/>
    </source>
</evidence>
<evidence type="ECO:0000256" key="7">
    <source>
        <dbReference type="PIRSR" id="PIRSR001400-1"/>
    </source>
</evidence>
<dbReference type="Gene3D" id="3.20.20.120">
    <property type="entry name" value="Enolase-like C-terminal domain"/>
    <property type="match status" value="1"/>
</dbReference>
<dbReference type="PRINTS" id="PR00148">
    <property type="entry name" value="ENOLASE"/>
</dbReference>
<accession>B5ICN2</accession>
<keyword evidence="13" id="KW-1185">Reference proteome</keyword>
<dbReference type="GO" id="GO:0004634">
    <property type="term" value="F:phosphopyruvate hydratase activity"/>
    <property type="evidence" value="ECO:0007669"/>
    <property type="project" value="UniProtKB-UniRule"/>
</dbReference>
<feature type="binding site" evidence="8">
    <location>
        <position position="300"/>
    </location>
    <ligand>
        <name>substrate</name>
    </ligand>
</feature>
<evidence type="ECO:0000256" key="2">
    <source>
        <dbReference type="ARBA" id="ARBA00009604"/>
    </source>
</evidence>
<feature type="binding site" evidence="8">
    <location>
        <position position="273"/>
    </location>
    <ligand>
        <name>substrate</name>
    </ligand>
</feature>
<dbReference type="STRING" id="439481.Aboo_1303"/>
<feature type="active site" description="Proton donor" evidence="6 7">
    <location>
        <position position="196"/>
    </location>
</feature>
<dbReference type="SFLD" id="SFLDG00178">
    <property type="entry name" value="enolase"/>
    <property type="match status" value="1"/>
</dbReference>
<evidence type="ECO:0000256" key="4">
    <source>
        <dbReference type="ARBA" id="ARBA00023152"/>
    </source>
</evidence>
<dbReference type="SFLD" id="SFLDF00002">
    <property type="entry name" value="enolase"/>
    <property type="match status" value="1"/>
</dbReference>
<comment type="cofactor">
    <cofactor evidence="6">
        <name>Mg(2+)</name>
        <dbReference type="ChEBI" id="CHEBI:18420"/>
    </cofactor>
    <text evidence="6">Binds a second Mg(2+) ion via substrate during catalysis.</text>
</comment>
<evidence type="ECO:0000313" key="13">
    <source>
        <dbReference type="Proteomes" id="UP000001400"/>
    </source>
</evidence>
<comment type="catalytic activity">
    <reaction evidence="6">
        <text>(2R)-2-phosphoglycerate = phosphoenolpyruvate + H2O</text>
        <dbReference type="Rhea" id="RHEA:10164"/>
        <dbReference type="ChEBI" id="CHEBI:15377"/>
        <dbReference type="ChEBI" id="CHEBI:58289"/>
        <dbReference type="ChEBI" id="CHEBI:58702"/>
        <dbReference type="EC" id="4.2.1.11"/>
    </reaction>
</comment>
<reference evidence="12" key="1">
    <citation type="submission" date="2010-02" db="EMBL/GenBank/DDBJ databases">
        <title>Complete sequence of Aciduliprofundum boonei T469.</title>
        <authorList>
            <consortium name="US DOE Joint Genome Institute"/>
            <person name="Lucas S."/>
            <person name="Copeland A."/>
            <person name="Lapidus A."/>
            <person name="Cheng J.-F."/>
            <person name="Bruce D."/>
            <person name="Goodwin L."/>
            <person name="Pitluck S."/>
            <person name="Saunders E."/>
            <person name="Detter J.C."/>
            <person name="Han C."/>
            <person name="Tapia R."/>
            <person name="Land M."/>
            <person name="Hauser L."/>
            <person name="Kyrpides N."/>
            <person name="Mikhailova N."/>
            <person name="Flores G."/>
            <person name="Reysenbach A.-L."/>
            <person name="Woyke T."/>
        </authorList>
    </citation>
    <scope>NUCLEOTIDE SEQUENCE</scope>
    <source>
        <strain evidence="12">T469</strain>
    </source>
</reference>
<comment type="pathway">
    <text evidence="1 6">Carbohydrate degradation; glycolysis; pyruvate from D-glyceraldehyde 3-phosphate: step 4/5.</text>
</comment>
<feature type="binding site" evidence="8">
    <location>
        <position position="376"/>
    </location>
    <ligand>
        <name>substrate</name>
    </ligand>
</feature>